<evidence type="ECO:0000256" key="1">
    <source>
        <dbReference type="SAM" id="MobiDB-lite"/>
    </source>
</evidence>
<feature type="region of interest" description="Disordered" evidence="1">
    <location>
        <begin position="44"/>
        <end position="74"/>
    </location>
</feature>
<dbReference type="RefSeq" id="WP_270364378.1">
    <property type="nucleotide sequence ID" value="NZ_JARQAZ010000005.1"/>
</dbReference>
<gene>
    <name evidence="2" type="ORF">P7H46_06655</name>
</gene>
<comment type="caution">
    <text evidence="2">The sequence shown here is derived from an EMBL/GenBank/DDBJ whole genome shotgun (WGS) entry which is preliminary data.</text>
</comment>
<feature type="region of interest" description="Disordered" evidence="1">
    <location>
        <begin position="1"/>
        <end position="23"/>
    </location>
</feature>
<dbReference type="Pfam" id="PF09954">
    <property type="entry name" value="DUF2188"/>
    <property type="match status" value="1"/>
</dbReference>
<evidence type="ECO:0000313" key="2">
    <source>
        <dbReference type="EMBL" id="MDT2770524.1"/>
    </source>
</evidence>
<name>A0ABU3FHI8_9ENTE</name>
<keyword evidence="3" id="KW-1185">Reference proteome</keyword>
<dbReference type="InterPro" id="IPR018691">
    <property type="entry name" value="DUF2188"/>
</dbReference>
<dbReference type="Proteomes" id="UP001269061">
    <property type="component" value="Unassembled WGS sequence"/>
</dbReference>
<organism evidence="2 3">
    <name type="scientific">Enterococcus pseudoavium</name>
    <dbReference type="NCBI Taxonomy" id="44007"/>
    <lineage>
        <taxon>Bacteria</taxon>
        <taxon>Bacillati</taxon>
        <taxon>Bacillota</taxon>
        <taxon>Bacilli</taxon>
        <taxon>Lactobacillales</taxon>
        <taxon>Enterococcaceae</taxon>
        <taxon>Enterococcus</taxon>
    </lineage>
</organism>
<sequence length="74" mass="7905">MSKNQHVTPNGNGGWQVKAAGGSKATAHFDTQAQAIARATQISKNQGSELFIHGKNGQIRERNSYGNDPFPPKG</sequence>
<evidence type="ECO:0000313" key="3">
    <source>
        <dbReference type="Proteomes" id="UP001269061"/>
    </source>
</evidence>
<proteinExistence type="predicted"/>
<protein>
    <submittedName>
        <fullName evidence="2">DUF2188 domain-containing protein</fullName>
    </submittedName>
</protein>
<dbReference type="EMBL" id="JARQAZ010000005">
    <property type="protein sequence ID" value="MDT2770524.1"/>
    <property type="molecule type" value="Genomic_DNA"/>
</dbReference>
<reference evidence="2 3" key="1">
    <citation type="submission" date="2023-03" db="EMBL/GenBank/DDBJ databases">
        <authorList>
            <person name="Shen W."/>
            <person name="Cai J."/>
        </authorList>
    </citation>
    <scope>NUCLEOTIDE SEQUENCE [LARGE SCALE GENOMIC DNA]</scope>
    <source>
        <strain evidence="2 3">Y59</strain>
    </source>
</reference>
<feature type="compositionally biased region" description="Polar residues" evidence="1">
    <location>
        <begin position="1"/>
        <end position="10"/>
    </location>
</feature>
<accession>A0ABU3FHI8</accession>